<dbReference type="InterPro" id="IPR012337">
    <property type="entry name" value="RNaseH-like_sf"/>
</dbReference>
<sequence>MKSTASPSPSNAVYAKFFFKSLTDDKSECCLCSKVVAQQVGKGFTNLMAHLSTHDDYRDLYREAVRSSPERINFDTYVTQLSIHCFSWMELITSNHLPLSVVEDATYRKYVTLPAMCARTIRGIMLKVSLLVEKKIAAQLPEAFGVVFDGWSSGGSQYCCALATYSVDGSTHTPMLTFAPMPDDGDLSANAHIDFLETALEAYDRPLEAIKFLVGDNCSVNQAMSRRMSATRCASHRLNLAVRKYLAQFKDIIDAIHDIMIKCRNLKN</sequence>
<organism evidence="1 2">
    <name type="scientific">Achlya hypogyna</name>
    <name type="common">Oomycete</name>
    <name type="synonym">Protoachlya hypogyna</name>
    <dbReference type="NCBI Taxonomy" id="1202772"/>
    <lineage>
        <taxon>Eukaryota</taxon>
        <taxon>Sar</taxon>
        <taxon>Stramenopiles</taxon>
        <taxon>Oomycota</taxon>
        <taxon>Saprolegniomycetes</taxon>
        <taxon>Saprolegniales</taxon>
        <taxon>Achlyaceae</taxon>
        <taxon>Achlya</taxon>
    </lineage>
</organism>
<evidence type="ECO:0000313" key="2">
    <source>
        <dbReference type="Proteomes" id="UP000243579"/>
    </source>
</evidence>
<dbReference type="EMBL" id="JNBR01000068">
    <property type="protein sequence ID" value="OQR99405.1"/>
    <property type="molecule type" value="Genomic_DNA"/>
</dbReference>
<dbReference type="Proteomes" id="UP000243579">
    <property type="component" value="Unassembled WGS sequence"/>
</dbReference>
<dbReference type="AlphaFoldDB" id="A0A1V9ZN19"/>
<evidence type="ECO:0008006" key="3">
    <source>
        <dbReference type="Google" id="ProtNLM"/>
    </source>
</evidence>
<dbReference type="PANTHER" id="PTHR40866:SF1">
    <property type="entry name" value="BED-TYPE DOMAIN-CONTAINING PROTEIN"/>
    <property type="match status" value="1"/>
</dbReference>
<keyword evidence="2" id="KW-1185">Reference proteome</keyword>
<dbReference type="PANTHER" id="PTHR40866">
    <property type="entry name" value="BED-TYPE DOMAIN-CONTAINING PROTEIN"/>
    <property type="match status" value="1"/>
</dbReference>
<dbReference type="SUPFAM" id="SSF53098">
    <property type="entry name" value="Ribonuclease H-like"/>
    <property type="match status" value="1"/>
</dbReference>
<proteinExistence type="predicted"/>
<evidence type="ECO:0000313" key="1">
    <source>
        <dbReference type="EMBL" id="OQR99405.1"/>
    </source>
</evidence>
<feature type="non-terminal residue" evidence="1">
    <location>
        <position position="268"/>
    </location>
</feature>
<gene>
    <name evidence="1" type="ORF">ACHHYP_06829</name>
</gene>
<dbReference type="OrthoDB" id="125057at2759"/>
<name>A0A1V9ZN19_ACHHY</name>
<accession>A0A1V9ZN19</accession>
<comment type="caution">
    <text evidence="1">The sequence shown here is derived from an EMBL/GenBank/DDBJ whole genome shotgun (WGS) entry which is preliminary data.</text>
</comment>
<protein>
    <recommendedName>
        <fullName evidence="3">BED-type domain-containing protein</fullName>
    </recommendedName>
</protein>
<reference evidence="1 2" key="1">
    <citation type="journal article" date="2014" name="Genome Biol. Evol.">
        <title>The secreted proteins of Achlya hypogyna and Thraustotheca clavata identify the ancestral oomycete secretome and reveal gene acquisitions by horizontal gene transfer.</title>
        <authorList>
            <person name="Misner I."/>
            <person name="Blouin N."/>
            <person name="Leonard G."/>
            <person name="Richards T.A."/>
            <person name="Lane C.E."/>
        </authorList>
    </citation>
    <scope>NUCLEOTIDE SEQUENCE [LARGE SCALE GENOMIC DNA]</scope>
    <source>
        <strain evidence="1 2">ATCC 48635</strain>
    </source>
</reference>